<dbReference type="EMBL" id="CP093365">
    <property type="protein sequence ID" value="UQS83396.1"/>
    <property type="molecule type" value="Genomic_DNA"/>
</dbReference>
<feature type="domain" description="HTH araC/xylS-type" evidence="4">
    <location>
        <begin position="237"/>
        <end position="334"/>
    </location>
</feature>
<dbReference type="InterPro" id="IPR018060">
    <property type="entry name" value="HTH_AraC"/>
</dbReference>
<dbReference type="PANTHER" id="PTHR43280:SF28">
    <property type="entry name" value="HTH-TYPE TRANSCRIPTIONAL ACTIVATOR RHAS"/>
    <property type="match status" value="1"/>
</dbReference>
<protein>
    <submittedName>
        <fullName evidence="5">AraC family transcriptional regulator</fullName>
    </submittedName>
</protein>
<gene>
    <name evidence="5" type="ORF">MOO47_06375</name>
</gene>
<dbReference type="PROSITE" id="PS01124">
    <property type="entry name" value="HTH_ARAC_FAMILY_2"/>
    <property type="match status" value="1"/>
</dbReference>
<accession>A0ABY4PCH7</accession>
<dbReference type="PROSITE" id="PS00041">
    <property type="entry name" value="HTH_ARAC_FAMILY_1"/>
    <property type="match status" value="1"/>
</dbReference>
<keyword evidence="2" id="KW-0238">DNA-binding</keyword>
<sequence length="335" mass="38964">MKKELQELLRKNNYPRDWQQIARAFTQQGNPLAQTVTNIDEPVYNFFETYSDNLVLNLQPITISAQPVCSYIPYHMHNYIEVMIPLVGECSVYFEKQTLNLKSEDILLIGSKTAHKVKPIGKNDIVINIMLKQAAFSLSDLNFLQNNSGGASIFQLLLSLFASEKYSEERYVWFKINHQQKIVNNIYDIIDEYYHSDIQSQQILHFDILTLFSRLLRQSYYSKIYAPQSNHSQINLLALLLYIESHYKTITLDNLAQHFGFNPNYLSTYLKKETGHTFIQLVHLQRINVAAQLLLYTDASVETIATEVGYENPSYLYKIFKKIFGISPATYRKTR</sequence>
<reference evidence="5 6" key="1">
    <citation type="journal article" date="2022" name="Int. J. Syst. Evol. Microbiol.">
        <title>Apilactobacillus apisilvae sp. nov., Nicolia spurrieriana gen. nov. sp. nov., Bombilactobacillus folatiphilus sp. nov. and Bombilactobacillus thymidiniphilus sp. nov., four new lactic acid bacterial isolates from stingless bees Tetragonula carbonaria and Austroplebeia australis.</title>
        <authorList>
            <person name="Oliphant S.A."/>
            <person name="Watson-Haigh N.S."/>
            <person name="Sumby K.M."/>
            <person name="Gardner J."/>
            <person name="Groom S."/>
            <person name="Jiranek V."/>
        </authorList>
    </citation>
    <scope>NUCLEOTIDE SEQUENCE [LARGE SCALE GENOMIC DNA]</scope>
    <source>
        <strain evidence="5 6">SG4_A1</strain>
    </source>
</reference>
<dbReference type="Gene3D" id="1.10.10.60">
    <property type="entry name" value="Homeodomain-like"/>
    <property type="match status" value="2"/>
</dbReference>
<dbReference type="Pfam" id="PF12833">
    <property type="entry name" value="HTH_18"/>
    <property type="match status" value="1"/>
</dbReference>
<dbReference type="PANTHER" id="PTHR43280">
    <property type="entry name" value="ARAC-FAMILY TRANSCRIPTIONAL REGULATOR"/>
    <property type="match status" value="1"/>
</dbReference>
<keyword evidence="6" id="KW-1185">Reference proteome</keyword>
<evidence type="ECO:0000313" key="5">
    <source>
        <dbReference type="EMBL" id="UQS83396.1"/>
    </source>
</evidence>
<name>A0ABY4PCH7_9LACO</name>
<keyword evidence="1" id="KW-0805">Transcription regulation</keyword>
<evidence type="ECO:0000256" key="3">
    <source>
        <dbReference type="ARBA" id="ARBA00023163"/>
    </source>
</evidence>
<evidence type="ECO:0000313" key="6">
    <source>
        <dbReference type="Proteomes" id="UP000831947"/>
    </source>
</evidence>
<dbReference type="SUPFAM" id="SSF46689">
    <property type="entry name" value="Homeodomain-like"/>
    <property type="match status" value="1"/>
</dbReference>
<dbReference type="Pfam" id="PF02311">
    <property type="entry name" value="AraC_binding"/>
    <property type="match status" value="1"/>
</dbReference>
<dbReference type="SUPFAM" id="SSF51182">
    <property type="entry name" value="RmlC-like cupins"/>
    <property type="match status" value="1"/>
</dbReference>
<dbReference type="InterPro" id="IPR011051">
    <property type="entry name" value="RmlC_Cupin_sf"/>
</dbReference>
<dbReference type="SMART" id="SM00342">
    <property type="entry name" value="HTH_ARAC"/>
    <property type="match status" value="1"/>
</dbReference>
<organism evidence="5 6">
    <name type="scientific">Bombilactobacillus thymidiniphilus</name>
    <dbReference type="NCBI Taxonomy" id="2923363"/>
    <lineage>
        <taxon>Bacteria</taxon>
        <taxon>Bacillati</taxon>
        <taxon>Bacillota</taxon>
        <taxon>Bacilli</taxon>
        <taxon>Lactobacillales</taxon>
        <taxon>Lactobacillaceae</taxon>
        <taxon>Bombilactobacillus</taxon>
    </lineage>
</organism>
<dbReference type="InterPro" id="IPR014710">
    <property type="entry name" value="RmlC-like_jellyroll"/>
</dbReference>
<dbReference type="InterPro" id="IPR009057">
    <property type="entry name" value="Homeodomain-like_sf"/>
</dbReference>
<evidence type="ECO:0000256" key="2">
    <source>
        <dbReference type="ARBA" id="ARBA00023125"/>
    </source>
</evidence>
<proteinExistence type="predicted"/>
<keyword evidence="3" id="KW-0804">Transcription</keyword>
<evidence type="ECO:0000256" key="1">
    <source>
        <dbReference type="ARBA" id="ARBA00023015"/>
    </source>
</evidence>
<evidence type="ECO:0000259" key="4">
    <source>
        <dbReference type="PROSITE" id="PS01124"/>
    </source>
</evidence>
<dbReference type="InterPro" id="IPR003313">
    <property type="entry name" value="AraC-bd"/>
</dbReference>
<dbReference type="Gene3D" id="2.60.120.10">
    <property type="entry name" value="Jelly Rolls"/>
    <property type="match status" value="1"/>
</dbReference>
<dbReference type="Proteomes" id="UP000831947">
    <property type="component" value="Chromosome"/>
</dbReference>
<dbReference type="InterPro" id="IPR018062">
    <property type="entry name" value="HTH_AraC-typ_CS"/>
</dbReference>
<dbReference type="RefSeq" id="WP_249512622.1">
    <property type="nucleotide sequence ID" value="NZ_CP093365.1"/>
</dbReference>